<evidence type="ECO:0000313" key="2">
    <source>
        <dbReference type="Proteomes" id="UP001152747"/>
    </source>
</evidence>
<dbReference type="EMBL" id="CANHGI010000004">
    <property type="protein sequence ID" value="CAI5446954.1"/>
    <property type="molecule type" value="Genomic_DNA"/>
</dbReference>
<proteinExistence type="predicted"/>
<dbReference type="Proteomes" id="UP001152747">
    <property type="component" value="Unassembled WGS sequence"/>
</dbReference>
<dbReference type="AlphaFoldDB" id="A0A9P1IK69"/>
<organism evidence="1 2">
    <name type="scientific">Caenorhabditis angaria</name>
    <dbReference type="NCBI Taxonomy" id="860376"/>
    <lineage>
        <taxon>Eukaryota</taxon>
        <taxon>Metazoa</taxon>
        <taxon>Ecdysozoa</taxon>
        <taxon>Nematoda</taxon>
        <taxon>Chromadorea</taxon>
        <taxon>Rhabditida</taxon>
        <taxon>Rhabditina</taxon>
        <taxon>Rhabditomorpha</taxon>
        <taxon>Rhabditoidea</taxon>
        <taxon>Rhabditidae</taxon>
        <taxon>Peloderinae</taxon>
        <taxon>Caenorhabditis</taxon>
    </lineage>
</organism>
<evidence type="ECO:0008006" key="3">
    <source>
        <dbReference type="Google" id="ProtNLM"/>
    </source>
</evidence>
<sequence length="344" mass="40091">MGSSCSRSKIKKSEDSAWFSLPFDMRREIIDLMDFETKSMFAKCSKDCFDEVVESRNIIERLHIIDGTRDNERIIKIFVEGQQKGRWLFTISGLSGGNWKVCWETNTEYISKKTFENSNPIDIVLLYFKEIIMKNTKSLTDISIFMDDFPYNQTNINNLKRRKLMNLMLQKNKYGIDPISSGFVNLNILNRVLCLIDIPNCPFEYLFILRPIINRISNSILTLGEFVYFLETTLIDEIRLIKVLRMIYLNMDGIANGLYNTHPQIIHRIISVYATPRIIRYKSEDSLESRIVLGFVRESEKCKGGSHVIVLRRNRLEYISIYFGSITRLSGETKRPTHSLSNQV</sequence>
<protein>
    <recommendedName>
        <fullName evidence="3">F-box domain-containing protein</fullName>
    </recommendedName>
</protein>
<gene>
    <name evidence="1" type="ORF">CAMP_LOCUS9591</name>
</gene>
<accession>A0A9P1IK69</accession>
<reference evidence="1" key="1">
    <citation type="submission" date="2022-11" db="EMBL/GenBank/DDBJ databases">
        <authorList>
            <person name="Kikuchi T."/>
        </authorList>
    </citation>
    <scope>NUCLEOTIDE SEQUENCE</scope>
    <source>
        <strain evidence="1">PS1010</strain>
    </source>
</reference>
<name>A0A9P1IK69_9PELO</name>
<keyword evidence="2" id="KW-1185">Reference proteome</keyword>
<evidence type="ECO:0000313" key="1">
    <source>
        <dbReference type="EMBL" id="CAI5446954.1"/>
    </source>
</evidence>
<comment type="caution">
    <text evidence="1">The sequence shown here is derived from an EMBL/GenBank/DDBJ whole genome shotgun (WGS) entry which is preliminary data.</text>
</comment>